<dbReference type="PANTHER" id="PTHR44899">
    <property type="entry name" value="CAMK FAMILY PROTEIN KINASE"/>
    <property type="match status" value="1"/>
</dbReference>
<feature type="coiled-coil region" evidence="10">
    <location>
        <begin position="299"/>
        <end position="333"/>
    </location>
</feature>
<name>A0A7R8V198_HERIL</name>
<feature type="region of interest" description="Disordered" evidence="11">
    <location>
        <begin position="399"/>
        <end position="423"/>
    </location>
</feature>
<accession>A0A7R8V198</accession>
<dbReference type="SUPFAM" id="SSF56112">
    <property type="entry name" value="Protein kinase-like (PK-like)"/>
    <property type="match status" value="1"/>
</dbReference>
<dbReference type="Gene3D" id="1.10.510.10">
    <property type="entry name" value="Transferase(Phosphotransferase) domain 1"/>
    <property type="match status" value="1"/>
</dbReference>
<dbReference type="InterPro" id="IPR051131">
    <property type="entry name" value="NEK_Ser/Thr_kinase_NIMA"/>
</dbReference>
<evidence type="ECO:0000256" key="1">
    <source>
        <dbReference type="ARBA" id="ARBA00010886"/>
    </source>
</evidence>
<evidence type="ECO:0000313" key="13">
    <source>
        <dbReference type="EMBL" id="CAD7090926.1"/>
    </source>
</evidence>
<keyword evidence="3" id="KW-0723">Serine/threonine-protein kinase</keyword>
<evidence type="ECO:0000256" key="9">
    <source>
        <dbReference type="ARBA" id="ARBA00048679"/>
    </source>
</evidence>
<dbReference type="OrthoDB" id="248923at2759"/>
<dbReference type="Proteomes" id="UP000594454">
    <property type="component" value="Chromosome 5"/>
</dbReference>
<dbReference type="PROSITE" id="PS50011">
    <property type="entry name" value="PROTEIN_KINASE_DOM"/>
    <property type="match status" value="1"/>
</dbReference>
<feature type="region of interest" description="Disordered" evidence="11">
    <location>
        <begin position="335"/>
        <end position="364"/>
    </location>
</feature>
<comment type="catalytic activity">
    <reaction evidence="8">
        <text>L-threonyl-[protein] + ATP = O-phospho-L-threonyl-[protein] + ADP + H(+)</text>
        <dbReference type="Rhea" id="RHEA:46608"/>
        <dbReference type="Rhea" id="RHEA-COMP:11060"/>
        <dbReference type="Rhea" id="RHEA-COMP:11605"/>
        <dbReference type="ChEBI" id="CHEBI:15378"/>
        <dbReference type="ChEBI" id="CHEBI:30013"/>
        <dbReference type="ChEBI" id="CHEBI:30616"/>
        <dbReference type="ChEBI" id="CHEBI:61977"/>
        <dbReference type="ChEBI" id="CHEBI:456216"/>
        <dbReference type="EC" id="2.7.11.1"/>
    </reaction>
</comment>
<evidence type="ECO:0000256" key="6">
    <source>
        <dbReference type="ARBA" id="ARBA00022777"/>
    </source>
</evidence>
<dbReference type="GO" id="GO:0004674">
    <property type="term" value="F:protein serine/threonine kinase activity"/>
    <property type="evidence" value="ECO:0007669"/>
    <property type="project" value="UniProtKB-KW"/>
</dbReference>
<dbReference type="InterPro" id="IPR000719">
    <property type="entry name" value="Prot_kinase_dom"/>
</dbReference>
<evidence type="ECO:0000256" key="7">
    <source>
        <dbReference type="ARBA" id="ARBA00022840"/>
    </source>
</evidence>
<sequence>MEYCEGGDLSQLIEQCKCHSVFLLEDFIWRVLYQICRALQMCHSKFASGSVLHRDIKPANVFLDGNGNVKVGDFGLAKILRSERPFAESFVGTPYYMSPEIMKGKKYSRKSDVWSLGCLVYEMCALKPPFGGRWMEQLSQNITRGNFRRIPDCYSDDLQNMIAFMLDVSNDSRPSVDVVLRHPILAGHVPSGDISFPPFVNLSSQGMKFSPAPDFSSTALPNELNSLSTPALRSALFGSIHRKLFSTSDPDLSSVTVGSHLDQDTVHHKTIEPSAVTQNIFNEALADRLHAIRVRESLIKQKEAELDAREKELNERAKRIAAKEKSLEELLKRKCSVRRSKKPSKKPSYDDIDSSLAPNDTITPPTVAKLDLATMKRPKAMQKVTFQSPKKYVQYNIENVPPDPGNTQTFRTSTSSKTSDDSDKVRRLKSVLSFFGGHRAPKVQGKTIQTSRSEVEPEAIASKWTNENKKAAFKILAEMNEAGRQQSVNRGSTRRSLIVRRTPAGDFQL</sequence>
<keyword evidence="4" id="KW-0808">Transferase</keyword>
<dbReference type="EMBL" id="LR899013">
    <property type="protein sequence ID" value="CAD7090926.1"/>
    <property type="molecule type" value="Genomic_DNA"/>
</dbReference>
<evidence type="ECO:0000259" key="12">
    <source>
        <dbReference type="PROSITE" id="PS50011"/>
    </source>
</evidence>
<feature type="compositionally biased region" description="Basic residues" evidence="11">
    <location>
        <begin position="335"/>
        <end position="345"/>
    </location>
</feature>
<gene>
    <name evidence="13" type="ORF">HERILL_LOCUS13380</name>
</gene>
<dbReference type="InterPro" id="IPR011009">
    <property type="entry name" value="Kinase-like_dom_sf"/>
</dbReference>
<keyword evidence="6" id="KW-0418">Kinase</keyword>
<dbReference type="PANTHER" id="PTHR44899:SF3">
    <property type="entry name" value="SERINE_THREONINE-PROTEIN KINASE NEK1"/>
    <property type="match status" value="1"/>
</dbReference>
<keyword evidence="5" id="KW-0547">Nucleotide-binding</keyword>
<dbReference type="GO" id="GO:0005524">
    <property type="term" value="F:ATP binding"/>
    <property type="evidence" value="ECO:0007669"/>
    <property type="project" value="UniProtKB-KW"/>
</dbReference>
<dbReference type="InParanoid" id="A0A7R8V198"/>
<comment type="catalytic activity">
    <reaction evidence="9">
        <text>L-seryl-[protein] + ATP = O-phospho-L-seryl-[protein] + ADP + H(+)</text>
        <dbReference type="Rhea" id="RHEA:17989"/>
        <dbReference type="Rhea" id="RHEA-COMP:9863"/>
        <dbReference type="Rhea" id="RHEA-COMP:11604"/>
        <dbReference type="ChEBI" id="CHEBI:15378"/>
        <dbReference type="ChEBI" id="CHEBI:29999"/>
        <dbReference type="ChEBI" id="CHEBI:30616"/>
        <dbReference type="ChEBI" id="CHEBI:83421"/>
        <dbReference type="ChEBI" id="CHEBI:456216"/>
        <dbReference type="EC" id="2.7.11.1"/>
    </reaction>
</comment>
<evidence type="ECO:0000256" key="2">
    <source>
        <dbReference type="ARBA" id="ARBA00012513"/>
    </source>
</evidence>
<evidence type="ECO:0000313" key="14">
    <source>
        <dbReference type="Proteomes" id="UP000594454"/>
    </source>
</evidence>
<dbReference type="PROSITE" id="PS00108">
    <property type="entry name" value="PROTEIN_KINASE_ST"/>
    <property type="match status" value="1"/>
</dbReference>
<evidence type="ECO:0000256" key="11">
    <source>
        <dbReference type="SAM" id="MobiDB-lite"/>
    </source>
</evidence>
<dbReference type="SMART" id="SM00220">
    <property type="entry name" value="S_TKc"/>
    <property type="match status" value="1"/>
</dbReference>
<evidence type="ECO:0000256" key="10">
    <source>
        <dbReference type="SAM" id="Coils"/>
    </source>
</evidence>
<evidence type="ECO:0000256" key="4">
    <source>
        <dbReference type="ARBA" id="ARBA00022679"/>
    </source>
</evidence>
<evidence type="ECO:0000256" key="3">
    <source>
        <dbReference type="ARBA" id="ARBA00022527"/>
    </source>
</evidence>
<feature type="domain" description="Protein kinase" evidence="12">
    <location>
        <begin position="1"/>
        <end position="185"/>
    </location>
</feature>
<feature type="region of interest" description="Disordered" evidence="11">
    <location>
        <begin position="483"/>
        <end position="509"/>
    </location>
</feature>
<dbReference type="AlphaFoldDB" id="A0A7R8V198"/>
<comment type="similarity">
    <text evidence="1">Belongs to the protein kinase superfamily. NEK Ser/Thr protein kinase family. NIMA subfamily.</text>
</comment>
<dbReference type="InterPro" id="IPR008271">
    <property type="entry name" value="Ser/Thr_kinase_AS"/>
</dbReference>
<feature type="compositionally biased region" description="Polar residues" evidence="11">
    <location>
        <begin position="483"/>
        <end position="495"/>
    </location>
</feature>
<keyword evidence="7" id="KW-0067">ATP-binding</keyword>
<dbReference type="EC" id="2.7.11.1" evidence="2"/>
<proteinExistence type="inferred from homology"/>
<keyword evidence="10" id="KW-0175">Coiled coil</keyword>
<protein>
    <recommendedName>
        <fullName evidence="2">non-specific serine/threonine protein kinase</fullName>
        <ecNumber evidence="2">2.7.11.1</ecNumber>
    </recommendedName>
</protein>
<reference evidence="13 14" key="1">
    <citation type="submission" date="2020-11" db="EMBL/GenBank/DDBJ databases">
        <authorList>
            <person name="Wallbank WR R."/>
            <person name="Pardo Diaz C."/>
            <person name="Kozak K."/>
            <person name="Martin S."/>
            <person name="Jiggins C."/>
            <person name="Moest M."/>
            <person name="Warren A I."/>
            <person name="Generalovic N T."/>
            <person name="Byers J.R.P. K."/>
            <person name="Montejo-Kovacevich G."/>
            <person name="Yen C E."/>
        </authorList>
    </citation>
    <scope>NUCLEOTIDE SEQUENCE [LARGE SCALE GENOMIC DNA]</scope>
</reference>
<dbReference type="FunCoup" id="A0A7R8V198">
    <property type="interactions" value="2"/>
</dbReference>
<keyword evidence="14" id="KW-1185">Reference proteome</keyword>
<evidence type="ECO:0000256" key="5">
    <source>
        <dbReference type="ARBA" id="ARBA00022741"/>
    </source>
</evidence>
<evidence type="ECO:0000256" key="8">
    <source>
        <dbReference type="ARBA" id="ARBA00047899"/>
    </source>
</evidence>
<organism evidence="13 14">
    <name type="scientific">Hermetia illucens</name>
    <name type="common">Black soldier fly</name>
    <dbReference type="NCBI Taxonomy" id="343691"/>
    <lineage>
        <taxon>Eukaryota</taxon>
        <taxon>Metazoa</taxon>
        <taxon>Ecdysozoa</taxon>
        <taxon>Arthropoda</taxon>
        <taxon>Hexapoda</taxon>
        <taxon>Insecta</taxon>
        <taxon>Pterygota</taxon>
        <taxon>Neoptera</taxon>
        <taxon>Endopterygota</taxon>
        <taxon>Diptera</taxon>
        <taxon>Brachycera</taxon>
        <taxon>Stratiomyomorpha</taxon>
        <taxon>Stratiomyidae</taxon>
        <taxon>Hermetiinae</taxon>
        <taxon>Hermetia</taxon>
    </lineage>
</organism>
<dbReference type="Pfam" id="PF00069">
    <property type="entry name" value="Pkinase"/>
    <property type="match status" value="1"/>
</dbReference>